<dbReference type="OMA" id="MVDNIQD"/>
<dbReference type="GO" id="GO:0046933">
    <property type="term" value="F:proton-transporting ATP synthase activity, rotational mechanism"/>
    <property type="evidence" value="ECO:0007669"/>
    <property type="project" value="InterPro"/>
</dbReference>
<comment type="subcellular location">
    <subcellularLocation>
        <location evidence="1">Membrane</location>
    </subcellularLocation>
</comment>
<keyword evidence="6" id="KW-0472">Membrane</keyword>
<dbReference type="PROSITE" id="PS00389">
    <property type="entry name" value="ATPASE_DELTA"/>
    <property type="match status" value="1"/>
</dbReference>
<gene>
    <name evidence="13" type="primary">20210332</name>
    <name evidence="12" type="ORF">HELRODRAFT_185866</name>
</gene>
<keyword evidence="7" id="KW-0066">ATP synthesis</keyword>
<evidence type="ECO:0000313" key="14">
    <source>
        <dbReference type="Proteomes" id="UP000015101"/>
    </source>
</evidence>
<dbReference type="SUPFAM" id="SSF47928">
    <property type="entry name" value="N-terminal domain of the delta subunit of the F1F0-ATP synthase"/>
    <property type="match status" value="1"/>
</dbReference>
<keyword evidence="5" id="KW-0406">Ion transport</keyword>
<organism evidence="13 14">
    <name type="scientific">Helobdella robusta</name>
    <name type="common">Californian leech</name>
    <dbReference type="NCBI Taxonomy" id="6412"/>
    <lineage>
        <taxon>Eukaryota</taxon>
        <taxon>Metazoa</taxon>
        <taxon>Spiralia</taxon>
        <taxon>Lophotrochozoa</taxon>
        <taxon>Annelida</taxon>
        <taxon>Clitellata</taxon>
        <taxon>Hirudinea</taxon>
        <taxon>Rhynchobdellida</taxon>
        <taxon>Glossiphoniidae</taxon>
        <taxon>Helobdella</taxon>
    </lineage>
</organism>
<dbReference type="EMBL" id="AMQM01005963">
    <property type="status" value="NOT_ANNOTATED_CDS"/>
    <property type="molecule type" value="Genomic_DNA"/>
</dbReference>
<dbReference type="EnsemblMetazoa" id="HelroT185866">
    <property type="protein sequence ID" value="HelroP185866"/>
    <property type="gene ID" value="HelroG185866"/>
</dbReference>
<dbReference type="GO" id="GO:0005739">
    <property type="term" value="C:mitochondrion"/>
    <property type="evidence" value="ECO:0007669"/>
    <property type="project" value="GOC"/>
</dbReference>
<comment type="similarity">
    <text evidence="2">Belongs to the ATPase delta chain family.</text>
</comment>
<dbReference type="eggNOG" id="KOG1662">
    <property type="taxonomic scope" value="Eukaryota"/>
</dbReference>
<dbReference type="STRING" id="6412.T1FND5"/>
<evidence type="ECO:0000256" key="9">
    <source>
        <dbReference type="ARBA" id="ARBA00064647"/>
    </source>
</evidence>
<reference evidence="14" key="1">
    <citation type="submission" date="2012-12" db="EMBL/GenBank/DDBJ databases">
        <authorList>
            <person name="Hellsten U."/>
            <person name="Grimwood J."/>
            <person name="Chapman J.A."/>
            <person name="Shapiro H."/>
            <person name="Aerts A."/>
            <person name="Otillar R.P."/>
            <person name="Terry A.Y."/>
            <person name="Boore J.L."/>
            <person name="Simakov O."/>
            <person name="Marletaz F."/>
            <person name="Cho S.-J."/>
            <person name="Edsinger-Gonzales E."/>
            <person name="Havlak P."/>
            <person name="Kuo D.-H."/>
            <person name="Larsson T."/>
            <person name="Lv J."/>
            <person name="Arendt D."/>
            <person name="Savage R."/>
            <person name="Osoegawa K."/>
            <person name="de Jong P."/>
            <person name="Lindberg D.R."/>
            <person name="Seaver E.C."/>
            <person name="Weisblat D.A."/>
            <person name="Putnam N.H."/>
            <person name="Grigoriev I.V."/>
            <person name="Rokhsar D.S."/>
        </authorList>
    </citation>
    <scope>NUCLEOTIDE SEQUENCE</scope>
</reference>
<dbReference type="GeneID" id="20210332"/>
<dbReference type="Pfam" id="PF00213">
    <property type="entry name" value="OSCP"/>
    <property type="match status" value="1"/>
</dbReference>
<reference evidence="12 14" key="2">
    <citation type="journal article" date="2013" name="Nature">
        <title>Insights into bilaterian evolution from three spiralian genomes.</title>
        <authorList>
            <person name="Simakov O."/>
            <person name="Marletaz F."/>
            <person name="Cho S.J."/>
            <person name="Edsinger-Gonzales E."/>
            <person name="Havlak P."/>
            <person name="Hellsten U."/>
            <person name="Kuo D.H."/>
            <person name="Larsson T."/>
            <person name="Lv J."/>
            <person name="Arendt D."/>
            <person name="Savage R."/>
            <person name="Osoegawa K."/>
            <person name="de Jong P."/>
            <person name="Grimwood J."/>
            <person name="Chapman J.A."/>
            <person name="Shapiro H."/>
            <person name="Aerts A."/>
            <person name="Otillar R.P."/>
            <person name="Terry A.Y."/>
            <person name="Boore J.L."/>
            <person name="Grigoriev I.V."/>
            <person name="Lindberg D.R."/>
            <person name="Seaver E.C."/>
            <person name="Weisblat D.A."/>
            <person name="Putnam N.H."/>
            <person name="Rokhsar D.S."/>
        </authorList>
    </citation>
    <scope>NUCLEOTIDE SEQUENCE</scope>
</reference>
<protein>
    <recommendedName>
        <fullName evidence="10">ATP synthase peripheral stalk subunit OSCP, mitochondrial</fullName>
    </recommendedName>
    <alternativeName>
        <fullName evidence="11">ATP synthase subunit O</fullName>
    </alternativeName>
    <alternativeName>
        <fullName evidence="8">Oligomycin sensitivity conferral protein</fullName>
    </alternativeName>
</protein>
<dbReference type="RefSeq" id="XP_009023656.1">
    <property type="nucleotide sequence ID" value="XM_009025408.1"/>
</dbReference>
<evidence type="ECO:0000256" key="1">
    <source>
        <dbReference type="ARBA" id="ARBA00004370"/>
    </source>
</evidence>
<dbReference type="OrthoDB" id="1262810at2759"/>
<evidence type="ECO:0000256" key="2">
    <source>
        <dbReference type="ARBA" id="ARBA00007046"/>
    </source>
</evidence>
<dbReference type="EMBL" id="KB097182">
    <property type="protein sequence ID" value="ESN98321.1"/>
    <property type="molecule type" value="Genomic_DNA"/>
</dbReference>
<evidence type="ECO:0000256" key="5">
    <source>
        <dbReference type="ARBA" id="ARBA00023065"/>
    </source>
</evidence>
<dbReference type="PANTHER" id="PTHR11910">
    <property type="entry name" value="ATP SYNTHASE DELTA CHAIN"/>
    <property type="match status" value="1"/>
</dbReference>
<evidence type="ECO:0000313" key="13">
    <source>
        <dbReference type="EnsemblMetazoa" id="HelroP185866"/>
    </source>
</evidence>
<dbReference type="NCBIfam" id="TIGR01145">
    <property type="entry name" value="ATP_synt_delta"/>
    <property type="match status" value="1"/>
</dbReference>
<evidence type="ECO:0000256" key="7">
    <source>
        <dbReference type="ARBA" id="ARBA00023310"/>
    </source>
</evidence>
<reference evidence="13" key="3">
    <citation type="submission" date="2015-06" db="UniProtKB">
        <authorList>
            <consortium name="EnsemblMetazoa"/>
        </authorList>
    </citation>
    <scope>IDENTIFICATION</scope>
</reference>
<dbReference type="KEGG" id="hro:HELRODRAFT_185866"/>
<evidence type="ECO:0000256" key="10">
    <source>
        <dbReference type="ARBA" id="ARBA00073432"/>
    </source>
</evidence>
<dbReference type="InterPro" id="IPR026015">
    <property type="entry name" value="ATP_synth_OSCP/delta_N_sf"/>
</dbReference>
<evidence type="ECO:0000256" key="4">
    <source>
        <dbReference type="ARBA" id="ARBA00022781"/>
    </source>
</evidence>
<dbReference type="InParanoid" id="T1FND5"/>
<proteinExistence type="inferred from homology"/>
<evidence type="ECO:0000256" key="3">
    <source>
        <dbReference type="ARBA" id="ARBA00022448"/>
    </source>
</evidence>
<dbReference type="FunCoup" id="T1FND5">
    <property type="interactions" value="1353"/>
</dbReference>
<keyword evidence="3" id="KW-0813">Transport</keyword>
<dbReference type="HAMAP" id="MF_01416">
    <property type="entry name" value="ATP_synth_delta_bact"/>
    <property type="match status" value="1"/>
</dbReference>
<evidence type="ECO:0000313" key="12">
    <source>
        <dbReference type="EMBL" id="ESN98321.1"/>
    </source>
</evidence>
<dbReference type="AlphaFoldDB" id="T1FND5"/>
<evidence type="ECO:0000256" key="8">
    <source>
        <dbReference type="ARBA" id="ARBA00033369"/>
    </source>
</evidence>
<keyword evidence="4" id="KW-0375">Hydrogen ion transport</keyword>
<comment type="subunit">
    <text evidence="9">Component of the ATP synthase complex composed at least of ATP5F1A/subunit alpha, ATP5F1B/subunit beta, ATP5MC1/subunit c (homooctomer), MT-ATP6/subunit a, MT-ATP8/subunit 8, ATP5ME/subunit e, ATP5MF/subunit f, ATP5MG/subunit g, ATP5MK/subunit k, ATP5MJ/subunit j, ATP5F1C/subunit gamma, ATP5F1D/subunit delta, ATP5F1E/subunit epsilon, ATP5PF/subunit F6, ATP5PB/subunit b, ATP5PD/subunit d, ATP5PO/subunit OSCP. ATP synthase complex consists of a soluble F(1) head domain (subunits alpha(3) and beta(3)) - the catalytic core - and a membrane F(0) domain - the membrane proton channel (subunits c, a, 8, e, f, g, k and j). These two domains are linked by a central stalk (subunits gamma, delta, and epsilon) rotating inside the F1 region and a stationary peripheral stalk (subunits F6, b, d, and OSCP).</text>
</comment>
<keyword evidence="14" id="KW-1185">Reference proteome</keyword>
<dbReference type="GO" id="GO:0042776">
    <property type="term" value="P:proton motive force-driven mitochondrial ATP synthesis"/>
    <property type="evidence" value="ECO:0000318"/>
    <property type="project" value="GO_Central"/>
</dbReference>
<dbReference type="PRINTS" id="PR00125">
    <property type="entry name" value="ATPASEDELTA"/>
</dbReference>
<dbReference type="GO" id="GO:0016020">
    <property type="term" value="C:membrane"/>
    <property type="evidence" value="ECO:0007669"/>
    <property type="project" value="UniProtKB-SubCell"/>
</dbReference>
<accession>T1FND5</accession>
<dbReference type="InterPro" id="IPR020781">
    <property type="entry name" value="ATPase_OSCP/d_CS"/>
</dbReference>
<dbReference type="InterPro" id="IPR000711">
    <property type="entry name" value="ATPase_OSCP/dsu"/>
</dbReference>
<sequence>MASNRLSLLARSFSTSVTLKSKLVASPIGVYGIEGRYAHALYSAATKQNKLDAVEKELKDFQALLKTDVKLNEFVLNPTVRKFDKKDVLVNVMKKKNYSPLTTNLFVALADNGRFKILPALFATYAKIMSAHRGEVVCTVTTAKALEAAHLKDLKTALDSFVEKGQVIQLETKVDPSIIGGMVVNIGDKYIDMSMSTKIKTYTELIKQAA</sequence>
<evidence type="ECO:0000256" key="6">
    <source>
        <dbReference type="ARBA" id="ARBA00023136"/>
    </source>
</evidence>
<evidence type="ECO:0000256" key="11">
    <source>
        <dbReference type="ARBA" id="ARBA00078525"/>
    </source>
</evidence>
<dbReference type="Gene3D" id="1.10.520.20">
    <property type="entry name" value="N-terminal domain of the delta subunit of the F1F0-ATP synthase"/>
    <property type="match status" value="1"/>
</dbReference>
<dbReference type="Proteomes" id="UP000015101">
    <property type="component" value="Unassembled WGS sequence"/>
</dbReference>
<dbReference type="HOGENOM" id="CLU_085114_0_0_1"/>
<name>T1FND5_HELRO</name>
<dbReference type="CTD" id="20210332"/>